<sequence>MSRFSYFEDGHAVALNLIDLEPETGSHPLTSDDLKGTPALITLLLVNNNITHIHENAFPPTIRKLHVGFNNLTSLNNSLRGLTDLNWLFLNNNRLKSLEGQLGTLSKLQLLVIEQNQLEALPSDIQLFSQLGSLYANNNRITSLDGLLRGLTKLQVFNMDFNQITMVRRDEFQNLHNLDSISLQNNQITSMNSSLSGLTKLAYLYLSHNQLTEFLLDDIRGLKRLRTVDLSYNKINKFGTRNEGKVRSRWYITPGLYFSSLRLPFCSFTVGWTPKIWSIHLTKNRCTKIGHLYLLNYLKIFRKVGNKIVGQITCRFNRCT</sequence>
<evidence type="ECO:0000313" key="4">
    <source>
        <dbReference type="RefSeq" id="XP_008486035.2"/>
    </source>
</evidence>
<organism evidence="3 4">
    <name type="scientific">Diaphorina citri</name>
    <name type="common">Asian citrus psyllid</name>
    <dbReference type="NCBI Taxonomy" id="121845"/>
    <lineage>
        <taxon>Eukaryota</taxon>
        <taxon>Metazoa</taxon>
        <taxon>Ecdysozoa</taxon>
        <taxon>Arthropoda</taxon>
        <taxon>Hexapoda</taxon>
        <taxon>Insecta</taxon>
        <taxon>Pterygota</taxon>
        <taxon>Neoptera</taxon>
        <taxon>Paraneoptera</taxon>
        <taxon>Hemiptera</taxon>
        <taxon>Sternorrhyncha</taxon>
        <taxon>Psylloidea</taxon>
        <taxon>Psyllidae</taxon>
        <taxon>Diaphorininae</taxon>
        <taxon>Diaphorina</taxon>
    </lineage>
</organism>
<dbReference type="InterPro" id="IPR001611">
    <property type="entry name" value="Leu-rich_rpt"/>
</dbReference>
<dbReference type="PANTHER" id="PTHR46652">
    <property type="entry name" value="LEUCINE-RICH REPEAT AND IQ DOMAIN-CONTAINING PROTEIN 1-RELATED"/>
    <property type="match status" value="1"/>
</dbReference>
<keyword evidence="1" id="KW-0433">Leucine-rich repeat</keyword>
<keyword evidence="2" id="KW-0677">Repeat</keyword>
<dbReference type="SUPFAM" id="SSF52058">
    <property type="entry name" value="L domain-like"/>
    <property type="match status" value="1"/>
</dbReference>
<proteinExistence type="predicted"/>
<dbReference type="KEGG" id="dci:103522719"/>
<dbReference type="AlphaFoldDB" id="A0A1S3DRQ7"/>
<dbReference type="PaxDb" id="121845-A0A1S3DRQ7"/>
<dbReference type="PANTHER" id="PTHR46652:SF8">
    <property type="entry name" value="LEUCINE RICH REPEAT CONTAINING 23"/>
    <property type="match status" value="1"/>
</dbReference>
<dbReference type="Gene3D" id="3.80.10.10">
    <property type="entry name" value="Ribonuclease Inhibitor"/>
    <property type="match status" value="2"/>
</dbReference>
<protein>
    <submittedName>
        <fullName evidence="4">Biglycan-like</fullName>
    </submittedName>
</protein>
<dbReference type="InterPro" id="IPR050836">
    <property type="entry name" value="SDS22/Internalin_LRR"/>
</dbReference>
<name>A0A1S3DRQ7_DIACI</name>
<evidence type="ECO:0000256" key="1">
    <source>
        <dbReference type="ARBA" id="ARBA00022614"/>
    </source>
</evidence>
<dbReference type="InterPro" id="IPR032675">
    <property type="entry name" value="LRR_dom_sf"/>
</dbReference>
<dbReference type="Proteomes" id="UP000079169">
    <property type="component" value="Unplaced"/>
</dbReference>
<evidence type="ECO:0000256" key="2">
    <source>
        <dbReference type="ARBA" id="ARBA00022737"/>
    </source>
</evidence>
<evidence type="ECO:0000313" key="3">
    <source>
        <dbReference type="Proteomes" id="UP000079169"/>
    </source>
</evidence>
<dbReference type="STRING" id="121845.A0A1S3DRQ7"/>
<accession>A0A1S3DRQ7</accession>
<dbReference type="RefSeq" id="XP_008486035.2">
    <property type="nucleotide sequence ID" value="XM_008487813.2"/>
</dbReference>
<keyword evidence="3" id="KW-1185">Reference proteome</keyword>
<dbReference type="SMART" id="SM00369">
    <property type="entry name" value="LRR_TYP"/>
    <property type="match status" value="8"/>
</dbReference>
<dbReference type="PROSITE" id="PS51450">
    <property type="entry name" value="LRR"/>
    <property type="match status" value="1"/>
</dbReference>
<reference evidence="4" key="1">
    <citation type="submission" date="2025-08" db="UniProtKB">
        <authorList>
            <consortium name="RefSeq"/>
        </authorList>
    </citation>
    <scope>IDENTIFICATION</scope>
</reference>
<dbReference type="SMART" id="SM00365">
    <property type="entry name" value="LRR_SD22"/>
    <property type="match status" value="5"/>
</dbReference>
<dbReference type="GeneID" id="103522719"/>
<dbReference type="Pfam" id="PF13855">
    <property type="entry name" value="LRR_8"/>
    <property type="match status" value="2"/>
</dbReference>
<dbReference type="InterPro" id="IPR003591">
    <property type="entry name" value="Leu-rich_rpt_typical-subtyp"/>
</dbReference>
<gene>
    <name evidence="4" type="primary">LOC103522719</name>
</gene>